<sequence length="252" mass="28685">MYALPRTFIARSQIPGKVELRKYSKRYVGVGGSEMAICGKIKIILEVNEKKVETNAIVTTLNYSLIGRTELIKLGLLDGFKDVCIKRIKSGINNEENLEKIKVNLEREIKIKCPNLIDGKKKYPDAASSIMPMIKKLDQPVDKNNLRIVADYSLFNRNFKLNCYKMKSVDDVLKKVGNMMNSKKVYISTFNVQDCYGCIRIDKSDQSKVCINSHVGIFRLCRLSQGVSVSPPICQEIMDKIDKQVTEFCRQN</sequence>
<evidence type="ECO:0000313" key="1">
    <source>
        <dbReference type="Proteomes" id="UP000035680"/>
    </source>
</evidence>
<keyword evidence="1" id="KW-1185">Reference proteome</keyword>
<dbReference type="Proteomes" id="UP000035680">
    <property type="component" value="Unassembled WGS sequence"/>
</dbReference>
<reference evidence="1" key="1">
    <citation type="submission" date="2014-07" db="EMBL/GenBank/DDBJ databases">
        <authorList>
            <person name="Martin A.A"/>
            <person name="De Silva N."/>
        </authorList>
    </citation>
    <scope>NUCLEOTIDE SEQUENCE</scope>
</reference>
<dbReference type="InterPro" id="IPR043128">
    <property type="entry name" value="Rev_trsase/Diguanyl_cyclase"/>
</dbReference>
<dbReference type="InterPro" id="IPR043502">
    <property type="entry name" value="DNA/RNA_pol_sf"/>
</dbReference>
<evidence type="ECO:0000313" key="2">
    <source>
        <dbReference type="WBParaSite" id="SVE_0914400.1"/>
    </source>
</evidence>
<dbReference type="STRING" id="75913.A0A0K0FJR9"/>
<organism evidence="1 2">
    <name type="scientific">Strongyloides venezuelensis</name>
    <name type="common">Threadworm</name>
    <dbReference type="NCBI Taxonomy" id="75913"/>
    <lineage>
        <taxon>Eukaryota</taxon>
        <taxon>Metazoa</taxon>
        <taxon>Ecdysozoa</taxon>
        <taxon>Nematoda</taxon>
        <taxon>Chromadorea</taxon>
        <taxon>Rhabditida</taxon>
        <taxon>Tylenchina</taxon>
        <taxon>Panagrolaimomorpha</taxon>
        <taxon>Strongyloidoidea</taxon>
        <taxon>Strongyloididae</taxon>
        <taxon>Strongyloides</taxon>
    </lineage>
</organism>
<proteinExistence type="predicted"/>
<dbReference type="Gene3D" id="3.30.70.270">
    <property type="match status" value="1"/>
</dbReference>
<protein>
    <submittedName>
        <fullName evidence="2">Reverse transcriptase domain-containing protein</fullName>
    </submittedName>
</protein>
<dbReference type="Gene3D" id="3.10.10.10">
    <property type="entry name" value="HIV Type 1 Reverse Transcriptase, subunit A, domain 1"/>
    <property type="match status" value="1"/>
</dbReference>
<name>A0A0K0FJR9_STRVS</name>
<dbReference type="AlphaFoldDB" id="A0A0K0FJR9"/>
<dbReference type="SUPFAM" id="SSF56672">
    <property type="entry name" value="DNA/RNA polymerases"/>
    <property type="match status" value="1"/>
</dbReference>
<accession>A0A0K0FJR9</accession>
<dbReference type="WBParaSite" id="SVE_0914400.1">
    <property type="protein sequence ID" value="SVE_0914400.1"/>
    <property type="gene ID" value="SVE_0914400"/>
</dbReference>
<reference evidence="2" key="2">
    <citation type="submission" date="2015-08" db="UniProtKB">
        <authorList>
            <consortium name="WormBaseParasite"/>
        </authorList>
    </citation>
    <scope>IDENTIFICATION</scope>
</reference>